<name>A0A6C0L5W5_KLEOX</name>
<reference evidence="1" key="1">
    <citation type="journal article" date="2020" name="Antimicrob. Agents Chemother.">
        <title>A multi-species bunch of VIM-1 carbapenemase producing Enterobacterales linked by a novel, highly conjugative and broad-host range IncA plasmid, menaces the re-emergence of VIM-1.</title>
        <authorList>
            <person name="Arcari G."/>
            <person name="Di Lella F.M."/>
            <person name="Bibbolino G."/>
            <person name="Mengoni F."/>
            <person name="Beccaccioli M."/>
            <person name="Antonelli G."/>
            <person name="Faino L."/>
            <person name="Carattoli A."/>
        </authorList>
    </citation>
    <scope>NUCLEOTIDE SEQUENCE</scope>
    <source>
        <plasmid evidence="1">pIron_OXY</plasmid>
    </source>
</reference>
<geneLocation type="plasmid" evidence="1">
    <name>pIron_OXY</name>
</geneLocation>
<organism evidence="1">
    <name type="scientific">Klebsiella oxytoca</name>
    <dbReference type="NCBI Taxonomy" id="571"/>
    <lineage>
        <taxon>Bacteria</taxon>
        <taxon>Pseudomonadati</taxon>
        <taxon>Pseudomonadota</taxon>
        <taxon>Gammaproteobacteria</taxon>
        <taxon>Enterobacterales</taxon>
        <taxon>Enterobacteriaceae</taxon>
        <taxon>Klebsiella/Raoultella group</taxon>
        <taxon>Klebsiella</taxon>
    </lineage>
</organism>
<dbReference type="RefSeq" id="WP_048292255.1">
    <property type="nucleotide sequence ID" value="NZ_MN783747.1"/>
</dbReference>
<dbReference type="AlphaFoldDB" id="A0A6C0L5W5"/>
<evidence type="ECO:0000313" key="1">
    <source>
        <dbReference type="EMBL" id="QHU24194.1"/>
    </source>
</evidence>
<evidence type="ECO:0008006" key="2">
    <source>
        <dbReference type="Google" id="ProtNLM"/>
    </source>
</evidence>
<dbReference type="EMBL" id="MN783747">
    <property type="protein sequence ID" value="QHU24194.1"/>
    <property type="molecule type" value="Genomic_DNA"/>
</dbReference>
<proteinExistence type="predicted"/>
<sequence length="261" mass="30246">MGSMKELLFEMQEERRDEWIAENYPDAEEGTPEWDAAAQEYSWFQDWMEEAAEQQYFEASLASIPDRLQDAKAELDELESLMQFNQPRIVERMAYVHCVSVLDSFLMYSARALLSHPPHLQKFLHEADSLVPNKEDRRKLLASKWVEQEPDKDTPEKVYTWRAQSLVAKKTFQSHKVIGRYFSRMLTTPHEWPLEEIKGVIKTRNALVHRNGVTESLEPVYISSGSVQNAICTVRAFITVAAETLLQEDALYRTDDGKRTA</sequence>
<accession>A0A6C0L5W5</accession>
<protein>
    <recommendedName>
        <fullName evidence="2">RiboL-PSP-HEPN domain-containing protein</fullName>
    </recommendedName>
</protein>
<keyword evidence="1" id="KW-0614">Plasmid</keyword>